<dbReference type="RefSeq" id="WP_146588980.1">
    <property type="nucleotide sequence ID" value="NZ_SJPO01000008.1"/>
</dbReference>
<accession>A0A5C5YI69</accession>
<keyword evidence="1" id="KW-0732">Signal</keyword>
<feature type="chain" id="PRO_5022933437" evidence="1">
    <location>
        <begin position="37"/>
        <end position="407"/>
    </location>
</feature>
<name>A0A5C5YI69_9BACT</name>
<protein>
    <submittedName>
        <fullName evidence="2">Uncharacterized protein</fullName>
    </submittedName>
</protein>
<gene>
    <name evidence="2" type="ORF">Pla123a_33550</name>
</gene>
<organism evidence="2 3">
    <name type="scientific">Posidoniimonas polymericola</name>
    <dbReference type="NCBI Taxonomy" id="2528002"/>
    <lineage>
        <taxon>Bacteria</taxon>
        <taxon>Pseudomonadati</taxon>
        <taxon>Planctomycetota</taxon>
        <taxon>Planctomycetia</taxon>
        <taxon>Pirellulales</taxon>
        <taxon>Lacipirellulaceae</taxon>
        <taxon>Posidoniimonas</taxon>
    </lineage>
</organism>
<sequence length="407" mass="44189" precursor="true">MIQGLRNLAAASLGARIPCRLLALLVAVSLCARAPAQTTNSAWMWSSASHPAGAVNVLGDKAKEREMIANFKHWGFDRIYTSFGTLPNSTPEVPASWNASLDDANISSQMLFGLVNFSPTQMADLVQTRLVEFNNARTDPRERFDAVHLDLEPHVTSAFQNGSAAERQAILLELRDTYAAVRERLDDNGCSYVRIYSDLPVWFDNLTSNLGWANPADRNQWFDDIALSLDGFSMMAYERSTLSSIVSGVGYEVANFDGEVRIGLNVAEIGPGDTFASFDALLEMADSLRSYYGTSIGGIDFHALTSYSELAPVRLAGDFNSDGLVDATDYAVWRDTRGSTTLLDADGDFDGVVGESDYQLWRLNYGSPGAGSSAATAPPIPEPGSLLLCCLALSSWPIRCGHGKLRQ</sequence>
<feature type="signal peptide" evidence="1">
    <location>
        <begin position="1"/>
        <end position="36"/>
    </location>
</feature>
<dbReference type="SUPFAM" id="SSF63446">
    <property type="entry name" value="Type I dockerin domain"/>
    <property type="match status" value="1"/>
</dbReference>
<keyword evidence="3" id="KW-1185">Reference proteome</keyword>
<dbReference type="EMBL" id="SJPO01000008">
    <property type="protein sequence ID" value="TWT74532.1"/>
    <property type="molecule type" value="Genomic_DNA"/>
</dbReference>
<dbReference type="GO" id="GO:0000272">
    <property type="term" value="P:polysaccharide catabolic process"/>
    <property type="evidence" value="ECO:0007669"/>
    <property type="project" value="InterPro"/>
</dbReference>
<evidence type="ECO:0000256" key="1">
    <source>
        <dbReference type="SAM" id="SignalP"/>
    </source>
</evidence>
<evidence type="ECO:0000313" key="2">
    <source>
        <dbReference type="EMBL" id="TWT74532.1"/>
    </source>
</evidence>
<dbReference type="InterPro" id="IPR036439">
    <property type="entry name" value="Dockerin_dom_sf"/>
</dbReference>
<reference evidence="2 3" key="1">
    <citation type="submission" date="2019-02" db="EMBL/GenBank/DDBJ databases">
        <title>Deep-cultivation of Planctomycetes and their phenomic and genomic characterization uncovers novel biology.</title>
        <authorList>
            <person name="Wiegand S."/>
            <person name="Jogler M."/>
            <person name="Boedeker C."/>
            <person name="Pinto D."/>
            <person name="Vollmers J."/>
            <person name="Rivas-Marin E."/>
            <person name="Kohn T."/>
            <person name="Peeters S.H."/>
            <person name="Heuer A."/>
            <person name="Rast P."/>
            <person name="Oberbeckmann S."/>
            <person name="Bunk B."/>
            <person name="Jeske O."/>
            <person name="Meyerdierks A."/>
            <person name="Storesund J.E."/>
            <person name="Kallscheuer N."/>
            <person name="Luecker S."/>
            <person name="Lage O.M."/>
            <person name="Pohl T."/>
            <person name="Merkel B.J."/>
            <person name="Hornburger P."/>
            <person name="Mueller R.-W."/>
            <person name="Bruemmer F."/>
            <person name="Labrenz M."/>
            <person name="Spormann A.M."/>
            <person name="Op Den Camp H."/>
            <person name="Overmann J."/>
            <person name="Amann R."/>
            <person name="Jetten M.S.M."/>
            <person name="Mascher T."/>
            <person name="Medema M.H."/>
            <person name="Devos D.P."/>
            <person name="Kaster A.-K."/>
            <person name="Ovreas L."/>
            <person name="Rohde M."/>
            <person name="Galperin M.Y."/>
            <person name="Jogler C."/>
        </authorList>
    </citation>
    <scope>NUCLEOTIDE SEQUENCE [LARGE SCALE GENOMIC DNA]</scope>
    <source>
        <strain evidence="2 3">Pla123a</strain>
    </source>
</reference>
<comment type="caution">
    <text evidence="2">The sequence shown here is derived from an EMBL/GenBank/DDBJ whole genome shotgun (WGS) entry which is preliminary data.</text>
</comment>
<dbReference type="AlphaFoldDB" id="A0A5C5YI69"/>
<evidence type="ECO:0000313" key="3">
    <source>
        <dbReference type="Proteomes" id="UP000318478"/>
    </source>
</evidence>
<dbReference type="OrthoDB" id="250671at2"/>
<dbReference type="Proteomes" id="UP000318478">
    <property type="component" value="Unassembled WGS sequence"/>
</dbReference>
<proteinExistence type="predicted"/>